<name>A0A2N1M1W4_9GLOM</name>
<accession>A0A2N1M1W4</accession>
<dbReference type="VEuPathDB" id="FungiDB:RhiirFUN_021501"/>
<comment type="caution">
    <text evidence="1">The sequence shown here is derived from an EMBL/GenBank/DDBJ whole genome shotgun (WGS) entry which is preliminary data.</text>
</comment>
<sequence>YLHQSIFKQTKDFNEGIIQWRRCVSCNKYITFFSRGKGCTVHSWYLNKKNIQVPCIGQYVCEALQSCPPLCNPAFGDVKRPHCICCLCYENLGGHIYHRSGIRGKKASTCISENLHANDITKGLEFIGNLLINIAHTGNNEIKKNILIKIFETLLFFLPLKSDSTTSFSTSTANTSTDYKEQEKIVLNEPPSLFMIKTLFIKIYKEKECKNVEINDFNEFGHTFGQKLWNSRLDVNLKKSAIESPQTIQEYYNAFPEFLKNFFSGMIDELYEKKMSICNFQRKKHNKPPKVKISGQTIKIVTFITSMLLSLAFPHLKVWLPQVLASLSRMP</sequence>
<proteinExistence type="predicted"/>
<organism evidence="1 2">
    <name type="scientific">Rhizophagus irregularis</name>
    <dbReference type="NCBI Taxonomy" id="588596"/>
    <lineage>
        <taxon>Eukaryota</taxon>
        <taxon>Fungi</taxon>
        <taxon>Fungi incertae sedis</taxon>
        <taxon>Mucoromycota</taxon>
        <taxon>Glomeromycotina</taxon>
        <taxon>Glomeromycetes</taxon>
        <taxon>Glomerales</taxon>
        <taxon>Glomeraceae</taxon>
        <taxon>Rhizophagus</taxon>
    </lineage>
</organism>
<protein>
    <submittedName>
        <fullName evidence="1">Uncharacterized protein</fullName>
    </submittedName>
</protein>
<dbReference type="VEuPathDB" id="FungiDB:FUN_023498"/>
<evidence type="ECO:0000313" key="1">
    <source>
        <dbReference type="EMBL" id="PKK55637.1"/>
    </source>
</evidence>
<dbReference type="AlphaFoldDB" id="A0A2N1M1W4"/>
<reference evidence="1 2" key="1">
    <citation type="submission" date="2016-04" db="EMBL/GenBank/DDBJ databases">
        <title>Genome analyses suggest a sexual origin of heterokaryosis in a supposedly ancient asexual fungus.</title>
        <authorList>
            <person name="Ropars J."/>
            <person name="Sedzielewska K."/>
            <person name="Noel J."/>
            <person name="Charron P."/>
            <person name="Farinelli L."/>
            <person name="Marton T."/>
            <person name="Kruger M."/>
            <person name="Pelin A."/>
            <person name="Brachmann A."/>
            <person name="Corradi N."/>
        </authorList>
    </citation>
    <scope>NUCLEOTIDE SEQUENCE [LARGE SCALE GENOMIC DNA]</scope>
    <source>
        <strain evidence="1 2">C2</strain>
    </source>
</reference>
<gene>
    <name evidence="1" type="ORF">RhiirC2_831812</name>
</gene>
<dbReference type="Proteomes" id="UP000233469">
    <property type="component" value="Unassembled WGS sequence"/>
</dbReference>
<reference evidence="1 2" key="2">
    <citation type="submission" date="2017-10" db="EMBL/GenBank/DDBJ databases">
        <title>Extensive intraspecific genome diversity in a model arbuscular mycorrhizal fungus.</title>
        <authorList>
            <person name="Chen E.C.H."/>
            <person name="Morin E."/>
            <person name="Baudet D."/>
            <person name="Noel J."/>
            <person name="Ndikumana S."/>
            <person name="Charron P."/>
            <person name="St-Onge C."/>
            <person name="Giorgi J."/>
            <person name="Grigoriev I.V."/>
            <person name="Roux C."/>
            <person name="Martin F.M."/>
            <person name="Corradi N."/>
        </authorList>
    </citation>
    <scope>NUCLEOTIDE SEQUENCE [LARGE SCALE GENOMIC DNA]</scope>
    <source>
        <strain evidence="1 2">C2</strain>
    </source>
</reference>
<evidence type="ECO:0000313" key="2">
    <source>
        <dbReference type="Proteomes" id="UP000233469"/>
    </source>
</evidence>
<dbReference type="EMBL" id="LLXL01007161">
    <property type="protein sequence ID" value="PKK55637.1"/>
    <property type="molecule type" value="Genomic_DNA"/>
</dbReference>
<dbReference type="VEuPathDB" id="FungiDB:RhiirA1_447098"/>
<feature type="non-terminal residue" evidence="1">
    <location>
        <position position="1"/>
    </location>
</feature>